<dbReference type="Gene3D" id="1.10.357.10">
    <property type="entry name" value="Tetracycline Repressor, domain 2"/>
    <property type="match status" value="1"/>
</dbReference>
<dbReference type="InterPro" id="IPR050109">
    <property type="entry name" value="HTH-type_TetR-like_transc_reg"/>
</dbReference>
<protein>
    <submittedName>
        <fullName evidence="4">TetR family transcriptional regulator</fullName>
    </submittedName>
</protein>
<dbReference type="GO" id="GO:0000976">
    <property type="term" value="F:transcription cis-regulatory region binding"/>
    <property type="evidence" value="ECO:0007669"/>
    <property type="project" value="TreeGrafter"/>
</dbReference>
<reference evidence="4 5" key="1">
    <citation type="submission" date="2015-09" db="EMBL/GenBank/DDBJ databases">
        <title>Draft genome sequence of Kouleothrix aurantiaca JCM 19913.</title>
        <authorList>
            <person name="Hemp J."/>
        </authorList>
    </citation>
    <scope>NUCLEOTIDE SEQUENCE [LARGE SCALE GENOMIC DNA]</scope>
    <source>
        <strain evidence="4 5">COM-B</strain>
    </source>
</reference>
<dbReference type="InterPro" id="IPR001647">
    <property type="entry name" value="HTH_TetR"/>
</dbReference>
<dbReference type="SUPFAM" id="SSF46689">
    <property type="entry name" value="Homeodomain-like"/>
    <property type="match status" value="1"/>
</dbReference>
<dbReference type="SUPFAM" id="SSF48498">
    <property type="entry name" value="Tetracyclin repressor-like, C-terminal domain"/>
    <property type="match status" value="1"/>
</dbReference>
<dbReference type="Pfam" id="PF14246">
    <property type="entry name" value="TetR_C_7"/>
    <property type="match status" value="1"/>
</dbReference>
<dbReference type="PANTHER" id="PTHR30055">
    <property type="entry name" value="HTH-TYPE TRANSCRIPTIONAL REGULATOR RUTR"/>
    <property type="match status" value="1"/>
</dbReference>
<keyword evidence="5" id="KW-1185">Reference proteome</keyword>
<dbReference type="InterPro" id="IPR009057">
    <property type="entry name" value="Homeodomain-like_sf"/>
</dbReference>
<dbReference type="InterPro" id="IPR036271">
    <property type="entry name" value="Tet_transcr_reg_TetR-rel_C_sf"/>
</dbReference>
<name>A0A0P9FMU8_9CHLR</name>
<comment type="caution">
    <text evidence="2">Lacks conserved residue(s) required for the propagation of feature annotation.</text>
</comment>
<organism evidence="4 5">
    <name type="scientific">Kouleothrix aurantiaca</name>
    <dbReference type="NCBI Taxonomy" id="186479"/>
    <lineage>
        <taxon>Bacteria</taxon>
        <taxon>Bacillati</taxon>
        <taxon>Chloroflexota</taxon>
        <taxon>Chloroflexia</taxon>
        <taxon>Chloroflexales</taxon>
        <taxon>Roseiflexineae</taxon>
        <taxon>Roseiflexaceae</taxon>
        <taxon>Kouleothrix</taxon>
    </lineage>
</organism>
<sequence length="214" mass="24042">MPPQRDDQEFESKRQQIIDGALDVFATKGFENATNKDIARASKIGSPALIYHYFQDKADLFREVIEQRTQLFQLLTHSDAIMEMPPREALAQFGEAFVGVLNNRAAVSVFRLMLGEATRRPTVAEMINRVGPGRLFPLLRRYFERQMDAGVMRRMDSGAAVRCFLGPLLGYVLMRDVFPQPDAKTLSPRTMVDTAIDVFLQGTLVQLTDPGSTA</sequence>
<dbReference type="PROSITE" id="PS50977">
    <property type="entry name" value="HTH_TETR_2"/>
    <property type="match status" value="1"/>
</dbReference>
<feature type="domain" description="HTH tetR-type" evidence="3">
    <location>
        <begin position="11"/>
        <end position="72"/>
    </location>
</feature>
<gene>
    <name evidence="4" type="ORF">SE17_02765</name>
</gene>
<evidence type="ECO:0000256" key="1">
    <source>
        <dbReference type="ARBA" id="ARBA00023125"/>
    </source>
</evidence>
<dbReference type="PANTHER" id="PTHR30055:SF226">
    <property type="entry name" value="HTH-TYPE TRANSCRIPTIONAL REGULATOR PKSA"/>
    <property type="match status" value="1"/>
</dbReference>
<proteinExistence type="predicted"/>
<evidence type="ECO:0000313" key="5">
    <source>
        <dbReference type="Proteomes" id="UP000050509"/>
    </source>
</evidence>
<evidence type="ECO:0000256" key="2">
    <source>
        <dbReference type="PROSITE-ProRule" id="PRU00335"/>
    </source>
</evidence>
<dbReference type="Proteomes" id="UP000050509">
    <property type="component" value="Unassembled WGS sequence"/>
</dbReference>
<dbReference type="Pfam" id="PF00440">
    <property type="entry name" value="TetR_N"/>
    <property type="match status" value="1"/>
</dbReference>
<evidence type="ECO:0000259" key="3">
    <source>
        <dbReference type="PROSITE" id="PS50977"/>
    </source>
</evidence>
<comment type="caution">
    <text evidence="4">The sequence shown here is derived from an EMBL/GenBank/DDBJ whole genome shotgun (WGS) entry which is preliminary data.</text>
</comment>
<dbReference type="EMBL" id="LJCR01000034">
    <property type="protein sequence ID" value="KPV54600.1"/>
    <property type="molecule type" value="Genomic_DNA"/>
</dbReference>
<accession>A0A0P9FMU8</accession>
<dbReference type="GO" id="GO:0003700">
    <property type="term" value="F:DNA-binding transcription factor activity"/>
    <property type="evidence" value="ECO:0007669"/>
    <property type="project" value="TreeGrafter"/>
</dbReference>
<evidence type="ECO:0000313" key="4">
    <source>
        <dbReference type="EMBL" id="KPV54600.1"/>
    </source>
</evidence>
<dbReference type="InterPro" id="IPR039536">
    <property type="entry name" value="TetR_C_Proteobacteria"/>
</dbReference>
<dbReference type="AlphaFoldDB" id="A0A0P9FMU8"/>
<keyword evidence="1 2" id="KW-0238">DNA-binding</keyword>